<dbReference type="InterPro" id="IPR006170">
    <property type="entry name" value="PBP/GOBP"/>
</dbReference>
<comment type="similarity">
    <text evidence="2">Belongs to the PBP/GOBP family.</text>
</comment>
<evidence type="ECO:0000256" key="2">
    <source>
        <dbReference type="ARBA" id="ARBA00008098"/>
    </source>
</evidence>
<sequence>MLVYKTPLTKFFVATRTALDRSKNLNVFNKNSEMIFRTFCFILLTQSCVLAMTREQMKNSGKLLKKTCMPKTGVTEDQVGAIDQGKFVEDKNVMCYIACVYTTGQAVKNNKIIHDAMIKQINLMFPTEMKEPAKVAIEKCRGVAKAYKDICEASFWTAKCIYEADPDNFFFP</sequence>
<dbReference type="GO" id="GO:0005549">
    <property type="term" value="F:odorant binding"/>
    <property type="evidence" value="ECO:0007669"/>
    <property type="project" value="InterPro"/>
</dbReference>
<name>A0A8S3X1F9_PARAO</name>
<dbReference type="EMBL" id="CAJQZP010000929">
    <property type="protein sequence ID" value="CAG4996583.1"/>
    <property type="molecule type" value="Genomic_DNA"/>
</dbReference>
<dbReference type="PANTHER" id="PTHR21364">
    <property type="entry name" value="GENERAL ODORANT-BINDING PROTEIN 19A"/>
    <property type="match status" value="1"/>
</dbReference>
<dbReference type="AlphaFoldDB" id="A0A8S3X1F9"/>
<accession>A0A8S3X1F9</accession>
<dbReference type="Pfam" id="PF01395">
    <property type="entry name" value="PBP_GOBP"/>
    <property type="match status" value="1"/>
</dbReference>
<keyword evidence="5" id="KW-1185">Reference proteome</keyword>
<comment type="caution">
    <text evidence="4">The sequence shown here is derived from an EMBL/GenBank/DDBJ whole genome shotgun (WGS) entry which is preliminary data.</text>
</comment>
<dbReference type="Proteomes" id="UP000691718">
    <property type="component" value="Unassembled WGS sequence"/>
</dbReference>
<dbReference type="OrthoDB" id="6610259at2759"/>
<gene>
    <name evidence="4" type="ORF">PAPOLLO_LOCUS13026</name>
</gene>
<reference evidence="4" key="1">
    <citation type="submission" date="2021-04" db="EMBL/GenBank/DDBJ databases">
        <authorList>
            <person name="Tunstrom K."/>
        </authorList>
    </citation>
    <scope>NUCLEOTIDE SEQUENCE</scope>
</reference>
<evidence type="ECO:0000313" key="5">
    <source>
        <dbReference type="Proteomes" id="UP000691718"/>
    </source>
</evidence>
<proteinExistence type="inferred from homology"/>
<evidence type="ECO:0000313" key="4">
    <source>
        <dbReference type="EMBL" id="CAG4996583.1"/>
    </source>
</evidence>
<dbReference type="FunFam" id="1.10.238.20:FF:000001">
    <property type="entry name" value="General odorant-binding protein lush"/>
    <property type="match status" value="1"/>
</dbReference>
<dbReference type="CDD" id="cd23992">
    <property type="entry name" value="PBP_GOBP"/>
    <property type="match status" value="1"/>
</dbReference>
<evidence type="ECO:0000256" key="1">
    <source>
        <dbReference type="ARBA" id="ARBA00004613"/>
    </source>
</evidence>
<dbReference type="PANTHER" id="PTHR21364:SF2">
    <property type="entry name" value="GENERAL ODORANT-BINDING PROTEIN 19A"/>
    <property type="match status" value="1"/>
</dbReference>
<dbReference type="GO" id="GO:0007608">
    <property type="term" value="P:sensory perception of smell"/>
    <property type="evidence" value="ECO:0007669"/>
    <property type="project" value="UniProtKB-ARBA"/>
</dbReference>
<dbReference type="SMART" id="SM00708">
    <property type="entry name" value="PhBP"/>
    <property type="match status" value="1"/>
</dbReference>
<keyword evidence="3" id="KW-0964">Secreted</keyword>
<evidence type="ECO:0000256" key="3">
    <source>
        <dbReference type="ARBA" id="ARBA00022525"/>
    </source>
</evidence>
<comment type="subcellular location">
    <subcellularLocation>
        <location evidence="1">Secreted</location>
    </subcellularLocation>
</comment>
<protein>
    <submittedName>
        <fullName evidence="4">(apollo) hypothetical protein</fullName>
    </submittedName>
</protein>
<dbReference type="GO" id="GO:0005576">
    <property type="term" value="C:extracellular region"/>
    <property type="evidence" value="ECO:0007669"/>
    <property type="project" value="UniProtKB-SubCell"/>
</dbReference>
<organism evidence="4 5">
    <name type="scientific">Parnassius apollo</name>
    <name type="common">Apollo butterfly</name>
    <name type="synonym">Papilio apollo</name>
    <dbReference type="NCBI Taxonomy" id="110799"/>
    <lineage>
        <taxon>Eukaryota</taxon>
        <taxon>Metazoa</taxon>
        <taxon>Ecdysozoa</taxon>
        <taxon>Arthropoda</taxon>
        <taxon>Hexapoda</taxon>
        <taxon>Insecta</taxon>
        <taxon>Pterygota</taxon>
        <taxon>Neoptera</taxon>
        <taxon>Endopterygota</taxon>
        <taxon>Lepidoptera</taxon>
        <taxon>Glossata</taxon>
        <taxon>Ditrysia</taxon>
        <taxon>Papilionoidea</taxon>
        <taxon>Papilionidae</taxon>
        <taxon>Parnassiinae</taxon>
        <taxon>Parnassini</taxon>
        <taxon>Parnassius</taxon>
        <taxon>Parnassius</taxon>
    </lineage>
</organism>